<dbReference type="EMBL" id="ANNX02000016">
    <property type="protein sequence ID" value="KYC43319.1"/>
    <property type="molecule type" value="Genomic_DNA"/>
</dbReference>
<dbReference type="OrthoDB" id="9848966at2"/>
<keyword evidence="1" id="KW-0812">Transmembrane</keyword>
<evidence type="ECO:0000313" key="3">
    <source>
        <dbReference type="Proteomes" id="UP000076925"/>
    </source>
</evidence>
<sequence length="88" mass="10096">MKVDQKYSNLKKFWNRLGLTVVIAGSLGICYLIYQNNFASQSGARRVQVEKQNQTNQTNPKLEQYLKYSECLSEGGTEEKCNSLLDDR</sequence>
<proteinExistence type="predicted"/>
<feature type="transmembrane region" description="Helical" evidence="1">
    <location>
        <begin position="13"/>
        <end position="34"/>
    </location>
</feature>
<evidence type="ECO:0000256" key="1">
    <source>
        <dbReference type="SAM" id="Phobius"/>
    </source>
</evidence>
<comment type="caution">
    <text evidence="2">The sequence shown here is derived from an EMBL/GenBank/DDBJ whole genome shotgun (WGS) entry which is preliminary data.</text>
</comment>
<dbReference type="AlphaFoldDB" id="A0A139XF67"/>
<protein>
    <submittedName>
        <fullName evidence="2">Uncharacterized protein</fullName>
    </submittedName>
</protein>
<reference evidence="2 3" key="1">
    <citation type="journal article" date="2013" name="Genome Biol. Evol.">
        <title>Genomes of Stigonematalean cyanobacteria (subsection V) and the evolution of oxygenic photosynthesis from prokaryotes to plastids.</title>
        <authorList>
            <person name="Dagan T."/>
            <person name="Roettger M."/>
            <person name="Stucken K."/>
            <person name="Landan G."/>
            <person name="Koch R."/>
            <person name="Major P."/>
            <person name="Gould S.B."/>
            <person name="Goremykin V.V."/>
            <person name="Rippka R."/>
            <person name="Tandeau de Marsac N."/>
            <person name="Gugger M."/>
            <person name="Lockhart P.J."/>
            <person name="Allen J.F."/>
            <person name="Brune I."/>
            <person name="Maus I."/>
            <person name="Puhler A."/>
            <person name="Martin W.F."/>
        </authorList>
    </citation>
    <scope>NUCLEOTIDE SEQUENCE [LARGE SCALE GENOMIC DNA]</scope>
    <source>
        <strain evidence="2 3">PCC 7110</strain>
    </source>
</reference>
<organism evidence="2 3">
    <name type="scientific">Scytonema hofmannii PCC 7110</name>
    <dbReference type="NCBI Taxonomy" id="128403"/>
    <lineage>
        <taxon>Bacteria</taxon>
        <taxon>Bacillati</taxon>
        <taxon>Cyanobacteriota</taxon>
        <taxon>Cyanophyceae</taxon>
        <taxon>Nostocales</taxon>
        <taxon>Scytonemataceae</taxon>
        <taxon>Scytonema</taxon>
    </lineage>
</organism>
<name>A0A139XF67_9CYAN</name>
<gene>
    <name evidence="2" type="ORF">WA1_14645</name>
</gene>
<keyword evidence="1" id="KW-1133">Transmembrane helix</keyword>
<dbReference type="Proteomes" id="UP000076925">
    <property type="component" value="Unassembled WGS sequence"/>
</dbReference>
<keyword evidence="3" id="KW-1185">Reference proteome</keyword>
<evidence type="ECO:0000313" key="2">
    <source>
        <dbReference type="EMBL" id="KYC43319.1"/>
    </source>
</evidence>
<dbReference type="RefSeq" id="WP_017742488.1">
    <property type="nucleotide sequence ID" value="NZ_KQ976354.1"/>
</dbReference>
<keyword evidence="1" id="KW-0472">Membrane</keyword>
<accession>A0A139XF67</accession>